<reference evidence="7 8" key="1">
    <citation type="submission" date="2016-07" db="EMBL/GenBank/DDBJ databases">
        <title>Pervasive Adenine N6-methylation of Active Genes in Fungi.</title>
        <authorList>
            <consortium name="DOE Joint Genome Institute"/>
            <person name="Mondo S.J."/>
            <person name="Dannebaum R.O."/>
            <person name="Kuo R.C."/>
            <person name="Labutti K."/>
            <person name="Haridas S."/>
            <person name="Kuo A."/>
            <person name="Salamov A."/>
            <person name="Ahrendt S.R."/>
            <person name="Lipzen A."/>
            <person name="Sullivan W."/>
            <person name="Andreopoulos W.B."/>
            <person name="Clum A."/>
            <person name="Lindquist E."/>
            <person name="Daum C."/>
            <person name="Ramamoorthy G.K."/>
            <person name="Gryganskyi A."/>
            <person name="Culley D."/>
            <person name="Magnuson J.K."/>
            <person name="James T.Y."/>
            <person name="O'Malley M.A."/>
            <person name="Stajich J.E."/>
            <person name="Spatafora J.W."/>
            <person name="Visel A."/>
            <person name="Grigoriev I.V."/>
        </authorList>
    </citation>
    <scope>NUCLEOTIDE SEQUENCE [LARGE SCALE GENOMIC DNA]</scope>
    <source>
        <strain evidence="7 8">NRRL 3116</strain>
    </source>
</reference>
<dbReference type="GO" id="GO:0006629">
    <property type="term" value="P:lipid metabolic process"/>
    <property type="evidence" value="ECO:0007669"/>
    <property type="project" value="UniProtKB-ARBA"/>
</dbReference>
<evidence type="ECO:0000256" key="1">
    <source>
        <dbReference type="ARBA" id="ARBA00010617"/>
    </source>
</evidence>
<evidence type="ECO:0000313" key="8">
    <source>
        <dbReference type="Proteomes" id="UP000193648"/>
    </source>
</evidence>
<accession>A0A1Y2GY43</accession>
<keyword evidence="3 6" id="KW-0560">Oxidoreductase</keyword>
<dbReference type="Proteomes" id="UP000193648">
    <property type="component" value="Unassembled WGS sequence"/>
</dbReference>
<comment type="similarity">
    <text evidence="1 6">Belongs to the cytochrome P450 family.</text>
</comment>
<dbReference type="Pfam" id="PF00067">
    <property type="entry name" value="p450"/>
    <property type="match status" value="1"/>
</dbReference>
<dbReference type="InterPro" id="IPR002401">
    <property type="entry name" value="Cyt_P450_E_grp-I"/>
</dbReference>
<dbReference type="GO" id="GO:0016705">
    <property type="term" value="F:oxidoreductase activity, acting on paired donors, with incorporation or reduction of molecular oxygen"/>
    <property type="evidence" value="ECO:0007669"/>
    <property type="project" value="InterPro"/>
</dbReference>
<dbReference type="InterPro" id="IPR001128">
    <property type="entry name" value="Cyt_P450"/>
</dbReference>
<dbReference type="GO" id="GO:0004497">
    <property type="term" value="F:monooxygenase activity"/>
    <property type="evidence" value="ECO:0007669"/>
    <property type="project" value="UniProtKB-KW"/>
</dbReference>
<keyword evidence="8" id="KW-1185">Reference proteome</keyword>
<evidence type="ECO:0000313" key="7">
    <source>
        <dbReference type="EMBL" id="ORZ27228.1"/>
    </source>
</evidence>
<dbReference type="PRINTS" id="PR00463">
    <property type="entry name" value="EP450I"/>
</dbReference>
<dbReference type="AlphaFoldDB" id="A0A1Y2GY43"/>
<dbReference type="RefSeq" id="XP_021884955.1">
    <property type="nucleotide sequence ID" value="XM_022021821.1"/>
</dbReference>
<name>A0A1Y2GY43_9FUNG</name>
<gene>
    <name evidence="7" type="ORF">BCR41DRAFT_331882</name>
</gene>
<evidence type="ECO:0000256" key="6">
    <source>
        <dbReference type="RuleBase" id="RU000461"/>
    </source>
</evidence>
<dbReference type="PROSITE" id="PS00086">
    <property type="entry name" value="CYTOCHROME_P450"/>
    <property type="match status" value="1"/>
</dbReference>
<organism evidence="7 8">
    <name type="scientific">Lobosporangium transversale</name>
    <dbReference type="NCBI Taxonomy" id="64571"/>
    <lineage>
        <taxon>Eukaryota</taxon>
        <taxon>Fungi</taxon>
        <taxon>Fungi incertae sedis</taxon>
        <taxon>Mucoromycota</taxon>
        <taxon>Mortierellomycotina</taxon>
        <taxon>Mortierellomycetes</taxon>
        <taxon>Mortierellales</taxon>
        <taxon>Mortierellaceae</taxon>
        <taxon>Lobosporangium</taxon>
    </lineage>
</organism>
<dbReference type="InParanoid" id="A0A1Y2GY43"/>
<dbReference type="SUPFAM" id="SSF48264">
    <property type="entry name" value="Cytochrome P450"/>
    <property type="match status" value="1"/>
</dbReference>
<keyword evidence="2 5" id="KW-0479">Metal-binding</keyword>
<dbReference type="STRING" id="64571.A0A1Y2GY43"/>
<keyword evidence="6" id="KW-0503">Monooxygenase</keyword>
<comment type="caution">
    <text evidence="7">The sequence shown here is derived from an EMBL/GenBank/DDBJ whole genome shotgun (WGS) entry which is preliminary data.</text>
</comment>
<dbReference type="OrthoDB" id="1470350at2759"/>
<evidence type="ECO:0000256" key="3">
    <source>
        <dbReference type="ARBA" id="ARBA00023002"/>
    </source>
</evidence>
<evidence type="ECO:0000256" key="2">
    <source>
        <dbReference type="ARBA" id="ARBA00022723"/>
    </source>
</evidence>
<dbReference type="GO" id="GO:0005506">
    <property type="term" value="F:iron ion binding"/>
    <property type="evidence" value="ECO:0007669"/>
    <property type="project" value="InterPro"/>
</dbReference>
<protein>
    <submittedName>
        <fullName evidence="7">Cytochrome P450</fullName>
    </submittedName>
</protein>
<dbReference type="InterPro" id="IPR036396">
    <property type="entry name" value="Cyt_P450_sf"/>
</dbReference>
<sequence>MLSSVARPGSEGRTTLVTTLLRLFARIFTQANASKVIGAYILFIIIKYRRTTYGVRPRPDLKGPRGLPLIGNTFELMRRPRTQNYQRQTENHEVRYGSCYTVSLPGIGRIINVTNPEMIDHVLRVNFWAYEKGPRLRSVIEPMVGQGIFGADGEHWRWQRKLASHIFNVKSFRSYTSNVFCHEANLVIDYLSTIADTDKVVDLQNIFYQFTLDSFGEIAFGQSFGCLKNPEQEVEFAVAFDRLNHALSERIVSPIWKIKDWWTGHGDVVRKDTKTVHEFAYNVIRKRRQEIEENGGHEREHKDLMQLFMDTRDEHGELLSDEMLKDELINMILAGRDTTAQALSWMFYLMHRSEASPEILRQATEEINDVLKDNLPTYDSIKQQKYVEACFYETLRLYPSVPQNIKVCVQDDVLPGGIRVYKGENIGWCSWAMGRLESLWGRDAKEFKPERWLTGEKPSSAKFVSFHLGPRTCLGQQFATIEAITITSMLLQKFTFELVDPDTEPTYIPALTLPMATGLAVRVKHRAVNAQSEAIRS</sequence>
<keyword evidence="5 6" id="KW-0349">Heme</keyword>
<evidence type="ECO:0000256" key="5">
    <source>
        <dbReference type="PIRSR" id="PIRSR602401-1"/>
    </source>
</evidence>
<dbReference type="PRINTS" id="PR00385">
    <property type="entry name" value="P450"/>
</dbReference>
<dbReference type="EMBL" id="MCFF01000004">
    <property type="protein sequence ID" value="ORZ27228.1"/>
    <property type="molecule type" value="Genomic_DNA"/>
</dbReference>
<feature type="binding site" description="axial binding residue" evidence="5">
    <location>
        <position position="473"/>
    </location>
    <ligand>
        <name>heme</name>
        <dbReference type="ChEBI" id="CHEBI:30413"/>
    </ligand>
    <ligandPart>
        <name>Fe</name>
        <dbReference type="ChEBI" id="CHEBI:18248"/>
    </ligandPart>
</feature>
<comment type="cofactor">
    <cofactor evidence="5">
        <name>heme</name>
        <dbReference type="ChEBI" id="CHEBI:30413"/>
    </cofactor>
</comment>
<evidence type="ECO:0000256" key="4">
    <source>
        <dbReference type="ARBA" id="ARBA00023004"/>
    </source>
</evidence>
<dbReference type="GeneID" id="33563665"/>
<proteinExistence type="inferred from homology"/>
<dbReference type="Gene3D" id="1.10.630.10">
    <property type="entry name" value="Cytochrome P450"/>
    <property type="match status" value="1"/>
</dbReference>
<dbReference type="InterPro" id="IPR017972">
    <property type="entry name" value="Cyt_P450_CS"/>
</dbReference>
<keyword evidence="4 5" id="KW-0408">Iron</keyword>
<dbReference type="PANTHER" id="PTHR24296">
    <property type="entry name" value="CYTOCHROME P450"/>
    <property type="match status" value="1"/>
</dbReference>
<dbReference type="GO" id="GO:0020037">
    <property type="term" value="F:heme binding"/>
    <property type="evidence" value="ECO:0007669"/>
    <property type="project" value="InterPro"/>
</dbReference>